<dbReference type="AlphaFoldDB" id="A0A3T0EBT7"/>
<dbReference type="InterPro" id="IPR000863">
    <property type="entry name" value="Sulfotransferase_dom"/>
</dbReference>
<proteinExistence type="predicted"/>
<evidence type="ECO:0000313" key="3">
    <source>
        <dbReference type="EMBL" id="AZU04677.1"/>
    </source>
</evidence>
<dbReference type="InterPro" id="IPR037359">
    <property type="entry name" value="NST/OST"/>
</dbReference>
<gene>
    <name evidence="3" type="ORF">X907_2156</name>
</gene>
<dbReference type="SUPFAM" id="SSF52540">
    <property type="entry name" value="P-loop containing nucleoside triphosphate hydrolases"/>
    <property type="match status" value="1"/>
</dbReference>
<evidence type="ECO:0000313" key="4">
    <source>
        <dbReference type="Proteomes" id="UP000286954"/>
    </source>
</evidence>
<name>A0A3T0EBT7_9PROT</name>
<dbReference type="Gene3D" id="3.40.50.300">
    <property type="entry name" value="P-loop containing nucleotide triphosphate hydrolases"/>
    <property type="match status" value="1"/>
</dbReference>
<dbReference type="InterPro" id="IPR027417">
    <property type="entry name" value="P-loop_NTPase"/>
</dbReference>
<dbReference type="GO" id="GO:0008146">
    <property type="term" value="F:sulfotransferase activity"/>
    <property type="evidence" value="ECO:0007669"/>
    <property type="project" value="InterPro"/>
</dbReference>
<dbReference type="PANTHER" id="PTHR10605">
    <property type="entry name" value="HEPARAN SULFATE SULFOTRANSFERASE"/>
    <property type="match status" value="1"/>
</dbReference>
<accession>A0A3T0EBT7</accession>
<sequence length="350" mass="40197">MLRYLSQHPQLCPHEKAHDPHFFSSDENWKKGLSWYLSGWTKFDPQAHLYGLESSTHYTKYPLIKRVPERMRRSGLDFTFIYAMRDPIERIESHFVHNAGKGYVDPENPKARAKFLAQALAYSDYNMQLERFENAFPGKRLFIYALEDLQQRRAELLGRLSEFLQIDAFPFEEVPYVRTKLSENTQKIRLTEAEKEAAAHKLADGISALASRGVIDPGKWQTYSQYAPKRDANLLGTRPARPAVNRLGSRLAFLTVDTEAMRYRAKNRHVNKLIWGEHPKGRAGIREMAAIGKEFGARHVFFLDMCEEELFGESIADVARYLGDAGEDVQLHAHPEILPDAFWGASRLAV</sequence>
<dbReference type="Pfam" id="PF00685">
    <property type="entry name" value="Sulfotransfer_1"/>
    <property type="match status" value="1"/>
</dbReference>
<reference evidence="3 4" key="1">
    <citation type="submission" date="2016-12" db="EMBL/GenBank/DDBJ databases">
        <title>The genome of dimorphic prosthecate Glycocaulis alkaliphilus 6b-8t, isolated from crude oil dictates its adaptability in petroleum environments.</title>
        <authorList>
            <person name="Wu X.-L."/>
            <person name="Geng S."/>
        </authorList>
    </citation>
    <scope>NUCLEOTIDE SEQUENCE [LARGE SCALE GENOMIC DNA]</scope>
    <source>
        <strain evidence="3 4">6B-8</strain>
    </source>
</reference>
<dbReference type="EMBL" id="CP018911">
    <property type="protein sequence ID" value="AZU04677.1"/>
    <property type="molecule type" value="Genomic_DNA"/>
</dbReference>
<keyword evidence="1" id="KW-0808">Transferase</keyword>
<evidence type="ECO:0000256" key="1">
    <source>
        <dbReference type="ARBA" id="ARBA00022679"/>
    </source>
</evidence>
<organism evidence="3 4">
    <name type="scientific">Glycocaulis alkaliphilus</name>
    <dbReference type="NCBI Taxonomy" id="1434191"/>
    <lineage>
        <taxon>Bacteria</taxon>
        <taxon>Pseudomonadati</taxon>
        <taxon>Pseudomonadota</taxon>
        <taxon>Alphaproteobacteria</taxon>
        <taxon>Maricaulales</taxon>
        <taxon>Maricaulaceae</taxon>
        <taxon>Glycocaulis</taxon>
    </lineage>
</organism>
<keyword evidence="4" id="KW-1185">Reference proteome</keyword>
<dbReference type="Proteomes" id="UP000286954">
    <property type="component" value="Chromosome"/>
</dbReference>
<protein>
    <submittedName>
        <fullName evidence="3">Uncharacterized protein</fullName>
    </submittedName>
</protein>
<keyword evidence="2" id="KW-0325">Glycoprotein</keyword>
<evidence type="ECO:0000256" key="2">
    <source>
        <dbReference type="ARBA" id="ARBA00023180"/>
    </source>
</evidence>
<dbReference type="PANTHER" id="PTHR10605:SF56">
    <property type="entry name" value="BIFUNCTIONAL HEPARAN SULFATE N-DEACETYLASE_N-SULFOTRANSFERASE"/>
    <property type="match status" value="1"/>
</dbReference>
<dbReference type="KEGG" id="gak:X907_2156"/>